<sequence length="568" mass="63164">MVIVVSDPRDEKSIPAKGTMCPSGLTSGAQNIAEKHFVEAILPESFGELPPSADDYIYEFKLEDVKEEGAATSKRISRTTSSFKLHDDTLLQEELQKIEDKLRENEFDRHQFQDNPVTLDKLKAQHSQLLRQRAEIQQQIDISMKTRRVPFRNWEEWDLVIAAFTREESLLSMDDAMTFLESWVRRGTCPLAIEIFARITYTLASAVMNQQVMLDVRDAALGLYIIRFVNGVTEPLQKAQYARSLAKIARDVGLSSSLVDSRNSLTHRAMPTHEEVAKAAAEIREYIHAEYLCDQYTELQCTTRDVCAMLQSGSNTPADRQTKEGQKRSRGLVTAADVVSVLVPYSPASEKQDMVDSNTVPPDSFEVAVLGLGIDAAGPAGFTVGAVRGWLWDEDTLGQADESLVASGDCDLFSTQLLVTLVSKTIDGIISIDMCESWLDMIMPDGQYNTVLSSMPIDAWRHIPETTRVAIGQESSGALQGIHDRLTEAFGELDTSAPEPQGLWTQAPEYAGQTMVLWDEWGFQAESESQSESEAESEHESEPDSSPQSDSSDDEFQSMWAPAKRART</sequence>
<dbReference type="GO" id="GO:0000460">
    <property type="term" value="P:maturation of 5.8S rRNA"/>
    <property type="evidence" value="ECO:0007669"/>
    <property type="project" value="TreeGrafter"/>
</dbReference>
<dbReference type="PANTHER" id="PTHR15002">
    <property type="entry name" value="RIBOSOMAL BIOGENESIS PROTEIN LAS1L"/>
    <property type="match status" value="1"/>
</dbReference>
<dbReference type="EMBL" id="JAHDYR010000053">
    <property type="protein sequence ID" value="KAG9391665.1"/>
    <property type="molecule type" value="Genomic_DNA"/>
</dbReference>
<dbReference type="GO" id="GO:0090730">
    <property type="term" value="C:Las1 complex"/>
    <property type="evidence" value="ECO:0007669"/>
    <property type="project" value="InterPro"/>
</dbReference>
<evidence type="ECO:0000313" key="2">
    <source>
        <dbReference type="EMBL" id="KAG9391665.1"/>
    </source>
</evidence>
<dbReference type="Proteomes" id="UP000717585">
    <property type="component" value="Unassembled WGS sequence"/>
</dbReference>
<dbReference type="AlphaFoldDB" id="A0A8J6AU67"/>
<organism evidence="2 3">
    <name type="scientific">Carpediemonas membranifera</name>
    <dbReference type="NCBI Taxonomy" id="201153"/>
    <lineage>
        <taxon>Eukaryota</taxon>
        <taxon>Metamonada</taxon>
        <taxon>Carpediemonas-like organisms</taxon>
        <taxon>Carpediemonas</taxon>
    </lineage>
</organism>
<evidence type="ECO:0000313" key="3">
    <source>
        <dbReference type="Proteomes" id="UP000717585"/>
    </source>
</evidence>
<evidence type="ECO:0000256" key="1">
    <source>
        <dbReference type="SAM" id="MobiDB-lite"/>
    </source>
</evidence>
<reference evidence="2" key="1">
    <citation type="submission" date="2021-05" db="EMBL/GenBank/DDBJ databases">
        <title>A free-living protist that lacks canonical eukaryotic 1 DNA replication and segregation systems.</title>
        <authorList>
            <person name="Salas-Leiva D.E."/>
            <person name="Tromer E.C."/>
            <person name="Curtis B.A."/>
            <person name="Jerlstrom-Hultqvist J."/>
            <person name="Kolisko M."/>
            <person name="Yi Z."/>
            <person name="Salas-Leiva J.S."/>
            <person name="Gallot-Lavallee L."/>
            <person name="Kops G.J.P.L."/>
            <person name="Archibald J.M."/>
            <person name="Simpson A.G.B."/>
            <person name="Roger A.J."/>
        </authorList>
    </citation>
    <scope>NUCLEOTIDE SEQUENCE</scope>
    <source>
        <strain evidence="2">BICM</strain>
    </source>
</reference>
<feature type="region of interest" description="Disordered" evidence="1">
    <location>
        <begin position="522"/>
        <end position="568"/>
    </location>
</feature>
<name>A0A8J6AU67_9EUKA</name>
<dbReference type="GO" id="GO:0004519">
    <property type="term" value="F:endonuclease activity"/>
    <property type="evidence" value="ECO:0007669"/>
    <property type="project" value="InterPro"/>
</dbReference>
<gene>
    <name evidence="2" type="ORF">J8273_6430</name>
</gene>
<dbReference type="InterPro" id="IPR007174">
    <property type="entry name" value="Las1"/>
</dbReference>
<dbReference type="PANTHER" id="PTHR15002:SF0">
    <property type="entry name" value="RIBOSOMAL BIOGENESIS PROTEIN LAS1L"/>
    <property type="match status" value="1"/>
</dbReference>
<dbReference type="OrthoDB" id="10263222at2759"/>
<keyword evidence="3" id="KW-1185">Reference proteome</keyword>
<accession>A0A8J6AU67</accession>
<dbReference type="GO" id="GO:0000470">
    <property type="term" value="P:maturation of LSU-rRNA"/>
    <property type="evidence" value="ECO:0007669"/>
    <property type="project" value="TreeGrafter"/>
</dbReference>
<dbReference type="GO" id="GO:0030687">
    <property type="term" value="C:preribosome, large subunit precursor"/>
    <property type="evidence" value="ECO:0007669"/>
    <property type="project" value="TreeGrafter"/>
</dbReference>
<proteinExistence type="predicted"/>
<comment type="caution">
    <text evidence="2">The sequence shown here is derived from an EMBL/GenBank/DDBJ whole genome shotgun (WGS) entry which is preliminary data.</text>
</comment>
<dbReference type="Pfam" id="PF04031">
    <property type="entry name" value="Las1"/>
    <property type="match status" value="1"/>
</dbReference>
<protein>
    <submittedName>
        <fullName evidence="2">Las1-like</fullName>
    </submittedName>
</protein>